<feature type="transmembrane region" description="Helical" evidence="6">
    <location>
        <begin position="20"/>
        <end position="39"/>
    </location>
</feature>
<feature type="transmembrane region" description="Helical" evidence="6">
    <location>
        <begin position="216"/>
        <end position="235"/>
    </location>
</feature>
<dbReference type="EMBL" id="JAUJEB010000001">
    <property type="protein sequence ID" value="MDN5210424.1"/>
    <property type="molecule type" value="Genomic_DNA"/>
</dbReference>
<reference evidence="8" key="1">
    <citation type="submission" date="2023-06" db="EMBL/GenBank/DDBJ databases">
        <title>Genomic of Agaribacillus aureum.</title>
        <authorList>
            <person name="Wang G."/>
        </authorList>
    </citation>
    <scope>NUCLEOTIDE SEQUENCE</scope>
    <source>
        <strain evidence="8">BMA12</strain>
    </source>
</reference>
<comment type="caution">
    <text evidence="8">The sequence shown here is derived from an EMBL/GenBank/DDBJ whole genome shotgun (WGS) entry which is preliminary data.</text>
</comment>
<evidence type="ECO:0000256" key="3">
    <source>
        <dbReference type="ARBA" id="ARBA00022692"/>
    </source>
</evidence>
<evidence type="ECO:0000256" key="4">
    <source>
        <dbReference type="ARBA" id="ARBA00022989"/>
    </source>
</evidence>
<evidence type="ECO:0000313" key="8">
    <source>
        <dbReference type="EMBL" id="MDN5210424.1"/>
    </source>
</evidence>
<evidence type="ECO:0000256" key="2">
    <source>
        <dbReference type="ARBA" id="ARBA00022475"/>
    </source>
</evidence>
<evidence type="ECO:0000313" key="9">
    <source>
        <dbReference type="Proteomes" id="UP001172083"/>
    </source>
</evidence>
<keyword evidence="4 6" id="KW-1133">Transmembrane helix</keyword>
<sequence length="242" mass="27100">MKSIWIIAKRELQSFFDSLIAYIMLILFLGFSGFFTWLYGTDIFLVNQASLQSFFNIAFWTLFFFIPAITMRMLAEEKKTGTIELLLTKAVSDRQVVLGKFLACFLLVAIALAFTLPYYITIANIGKVDHGAVWCGYLGLLLMSAAYISIGLFTSSITNNQIVAFLLAIFAGLFLHLIFNVLAGNFTGFLGQLFYTLSLSVHFDSLSRGVIDSRDIIYFVSIVIIGILLAELNLAKRNLTSR</sequence>
<proteinExistence type="predicted"/>
<feature type="transmembrane region" description="Helical" evidence="6">
    <location>
        <begin position="131"/>
        <end position="150"/>
    </location>
</feature>
<feature type="transmembrane region" description="Helical" evidence="6">
    <location>
        <begin position="96"/>
        <end position="119"/>
    </location>
</feature>
<keyword evidence="3 6" id="KW-0812">Transmembrane</keyword>
<keyword evidence="9" id="KW-1185">Reference proteome</keyword>
<keyword evidence="5 6" id="KW-0472">Membrane</keyword>
<dbReference type="InterPro" id="IPR013525">
    <property type="entry name" value="ABC2_TM"/>
</dbReference>
<evidence type="ECO:0000256" key="5">
    <source>
        <dbReference type="ARBA" id="ARBA00023136"/>
    </source>
</evidence>
<accession>A0ABT8KY45</accession>
<comment type="subcellular location">
    <subcellularLocation>
        <location evidence="1">Cell membrane</location>
        <topology evidence="1">Multi-pass membrane protein</topology>
    </subcellularLocation>
</comment>
<feature type="domain" description="ABC-2 type transporter transmembrane" evidence="7">
    <location>
        <begin position="46"/>
        <end position="211"/>
    </location>
</feature>
<dbReference type="PANTHER" id="PTHR30294:SF29">
    <property type="entry name" value="MULTIDRUG ABC TRANSPORTER PERMEASE YBHS-RELATED"/>
    <property type="match status" value="1"/>
</dbReference>
<dbReference type="PANTHER" id="PTHR30294">
    <property type="entry name" value="MEMBRANE COMPONENT OF ABC TRANSPORTER YHHJ-RELATED"/>
    <property type="match status" value="1"/>
</dbReference>
<name>A0ABT8KY45_9BACT</name>
<keyword evidence="2" id="KW-1003">Cell membrane</keyword>
<dbReference type="Proteomes" id="UP001172083">
    <property type="component" value="Unassembled WGS sequence"/>
</dbReference>
<evidence type="ECO:0000256" key="6">
    <source>
        <dbReference type="SAM" id="Phobius"/>
    </source>
</evidence>
<gene>
    <name evidence="8" type="ORF">QQ020_00145</name>
</gene>
<dbReference type="RefSeq" id="WP_346755768.1">
    <property type="nucleotide sequence ID" value="NZ_JAUJEB010000001.1"/>
</dbReference>
<dbReference type="Pfam" id="PF12698">
    <property type="entry name" value="ABC2_membrane_3"/>
    <property type="match status" value="1"/>
</dbReference>
<evidence type="ECO:0000259" key="7">
    <source>
        <dbReference type="Pfam" id="PF12698"/>
    </source>
</evidence>
<dbReference type="InterPro" id="IPR051449">
    <property type="entry name" value="ABC-2_transporter_component"/>
</dbReference>
<organism evidence="8 9">
    <name type="scientific">Agaribacillus aureus</name>
    <dbReference type="NCBI Taxonomy" id="3051825"/>
    <lineage>
        <taxon>Bacteria</taxon>
        <taxon>Pseudomonadati</taxon>
        <taxon>Bacteroidota</taxon>
        <taxon>Cytophagia</taxon>
        <taxon>Cytophagales</taxon>
        <taxon>Splendidivirgaceae</taxon>
        <taxon>Agaribacillus</taxon>
    </lineage>
</organism>
<feature type="transmembrane region" description="Helical" evidence="6">
    <location>
        <begin position="162"/>
        <end position="183"/>
    </location>
</feature>
<feature type="transmembrane region" description="Helical" evidence="6">
    <location>
        <begin position="51"/>
        <end position="75"/>
    </location>
</feature>
<protein>
    <submittedName>
        <fullName evidence="8">ABC transporter permease subunit</fullName>
    </submittedName>
</protein>
<evidence type="ECO:0000256" key="1">
    <source>
        <dbReference type="ARBA" id="ARBA00004651"/>
    </source>
</evidence>